<gene>
    <name evidence="3" type="ORF">BTUL_0064g00050</name>
</gene>
<feature type="compositionally biased region" description="Basic and acidic residues" evidence="1">
    <location>
        <begin position="361"/>
        <end position="372"/>
    </location>
</feature>
<feature type="transmembrane region" description="Helical" evidence="2">
    <location>
        <begin position="125"/>
        <end position="148"/>
    </location>
</feature>
<accession>A0A4Z1EXZ7</accession>
<evidence type="ECO:0008006" key="5">
    <source>
        <dbReference type="Google" id="ProtNLM"/>
    </source>
</evidence>
<dbReference type="EMBL" id="PQXH01000064">
    <property type="protein sequence ID" value="TGO13707.1"/>
    <property type="molecule type" value="Genomic_DNA"/>
</dbReference>
<keyword evidence="2" id="KW-1133">Transmembrane helix</keyword>
<evidence type="ECO:0000313" key="3">
    <source>
        <dbReference type="EMBL" id="TGO13707.1"/>
    </source>
</evidence>
<protein>
    <recommendedName>
        <fullName evidence="5">UbiD family decarboxylase</fullName>
    </recommendedName>
</protein>
<sequence>MHSLLVESATWFPFVVLILILRYISRWLQLGSVKNYQLQDYVMIVVFLFYTTVMVSINIVSNLDTNLISPADIPLLTPESIASRVKGSKLVLVVEQSMIMTIWGGKTCLLLMYMQMMQGIKPHNFIVKLIAVYVGTGLVVMEVLYFGVWCRPFSNYWAVPTPNGPTMLNSPSSLDSKRNVQHQFRSHDVVSTDVDGYQGTAAYPEVRSYLHLVCHSFVRLTNSVSRKALLISVFSLGIFAVISAAANKYYSFVHPFGVIWTYWYIREASTVMLVTNIPMCWPLARKLFGWRSWSGTSEGTKSKSRAAPKRYFTNATSSRFGNKKDNSMYRSESRDIIIHGSTQDGSAIGLEIWESREVSVKTEQKNPKEVRIKNTTAVTVTESRGSSSEQEQGRSASRTESRQDIGHVV</sequence>
<dbReference type="PANTHER" id="PTHR33048:SF110">
    <property type="entry name" value="UBID FAMILY DECARBOXYLASE"/>
    <property type="match status" value="1"/>
</dbReference>
<dbReference type="OrthoDB" id="3903189at2759"/>
<evidence type="ECO:0000256" key="1">
    <source>
        <dbReference type="SAM" id="MobiDB-lite"/>
    </source>
</evidence>
<reference evidence="3 4" key="1">
    <citation type="submission" date="2017-12" db="EMBL/GenBank/DDBJ databases">
        <title>Comparative genomics of Botrytis spp.</title>
        <authorList>
            <person name="Valero-Jimenez C.A."/>
            <person name="Tapia P."/>
            <person name="Veloso J."/>
            <person name="Silva-Moreno E."/>
            <person name="Staats M."/>
            <person name="Valdes J.H."/>
            <person name="Van Kan J.A.L."/>
        </authorList>
    </citation>
    <scope>NUCLEOTIDE SEQUENCE [LARGE SCALE GENOMIC DNA]</scope>
    <source>
        <strain evidence="3 4">Bt9001</strain>
    </source>
</reference>
<organism evidence="3 4">
    <name type="scientific">Botrytis tulipae</name>
    <dbReference type="NCBI Taxonomy" id="87230"/>
    <lineage>
        <taxon>Eukaryota</taxon>
        <taxon>Fungi</taxon>
        <taxon>Dikarya</taxon>
        <taxon>Ascomycota</taxon>
        <taxon>Pezizomycotina</taxon>
        <taxon>Leotiomycetes</taxon>
        <taxon>Helotiales</taxon>
        <taxon>Sclerotiniaceae</taxon>
        <taxon>Botrytis</taxon>
    </lineage>
</organism>
<evidence type="ECO:0000256" key="2">
    <source>
        <dbReference type="SAM" id="Phobius"/>
    </source>
</evidence>
<feature type="transmembrane region" description="Helical" evidence="2">
    <location>
        <begin position="228"/>
        <end position="246"/>
    </location>
</feature>
<dbReference type="PANTHER" id="PTHR33048">
    <property type="entry name" value="PTH11-LIKE INTEGRAL MEMBRANE PROTEIN (AFU_ORTHOLOGUE AFUA_5G11245)"/>
    <property type="match status" value="1"/>
</dbReference>
<feature type="transmembrane region" description="Helical" evidence="2">
    <location>
        <begin position="41"/>
        <end position="60"/>
    </location>
</feature>
<feature type="transmembrane region" description="Helical" evidence="2">
    <location>
        <begin position="12"/>
        <end position="29"/>
    </location>
</feature>
<proteinExistence type="predicted"/>
<dbReference type="Proteomes" id="UP000297777">
    <property type="component" value="Unassembled WGS sequence"/>
</dbReference>
<feature type="compositionally biased region" description="Basic and acidic residues" evidence="1">
    <location>
        <begin position="397"/>
        <end position="409"/>
    </location>
</feature>
<keyword evidence="2" id="KW-0812">Transmembrane</keyword>
<feature type="compositionally biased region" description="Low complexity" evidence="1">
    <location>
        <begin position="382"/>
        <end position="396"/>
    </location>
</feature>
<keyword evidence="4" id="KW-1185">Reference proteome</keyword>
<name>A0A4Z1EXZ7_9HELO</name>
<evidence type="ECO:0000313" key="4">
    <source>
        <dbReference type="Proteomes" id="UP000297777"/>
    </source>
</evidence>
<dbReference type="AlphaFoldDB" id="A0A4Z1EXZ7"/>
<dbReference type="InterPro" id="IPR052337">
    <property type="entry name" value="SAT4-like"/>
</dbReference>
<comment type="caution">
    <text evidence="3">The sequence shown here is derived from an EMBL/GenBank/DDBJ whole genome shotgun (WGS) entry which is preliminary data.</text>
</comment>
<feature type="region of interest" description="Disordered" evidence="1">
    <location>
        <begin position="361"/>
        <end position="409"/>
    </location>
</feature>
<keyword evidence="2" id="KW-0472">Membrane</keyword>